<proteinExistence type="predicted"/>
<dbReference type="Proteomes" id="UP001160519">
    <property type="component" value="Unassembled WGS sequence"/>
</dbReference>
<dbReference type="AlphaFoldDB" id="A0AA43Q540"/>
<sequence length="89" mass="10435">MKLIYRKHAIIRMFDRGILDEDIREILTTGDIIASYPDDRPYPSQLLGWIGTKPIHILTAETDDGEIIIITAYHPEPTLWEDNFKRKRL</sequence>
<accession>A0AA43Q540</accession>
<protein>
    <submittedName>
        <fullName evidence="1">DUF4258 domain-containing protein</fullName>
    </submittedName>
</protein>
<evidence type="ECO:0000313" key="2">
    <source>
        <dbReference type="Proteomes" id="UP001160519"/>
    </source>
</evidence>
<comment type="caution">
    <text evidence="1">The sequence shown here is derived from an EMBL/GenBank/DDBJ whole genome shotgun (WGS) entry which is preliminary data.</text>
</comment>
<organism evidence="1 2">
    <name type="scientific">Candidatus Methylobacter titanis</name>
    <dbReference type="NCBI Taxonomy" id="3053457"/>
    <lineage>
        <taxon>Bacteria</taxon>
        <taxon>Pseudomonadati</taxon>
        <taxon>Pseudomonadota</taxon>
        <taxon>Gammaproteobacteria</taxon>
        <taxon>Methylococcales</taxon>
        <taxon>Methylococcaceae</taxon>
        <taxon>Methylobacter</taxon>
    </lineage>
</organism>
<evidence type="ECO:0000313" key="1">
    <source>
        <dbReference type="EMBL" id="MDI1231800.1"/>
    </source>
</evidence>
<dbReference type="EMBL" id="JAQSDF010000043">
    <property type="protein sequence ID" value="MDI1231800.1"/>
    <property type="molecule type" value="Genomic_DNA"/>
</dbReference>
<keyword evidence="2" id="KW-1185">Reference proteome</keyword>
<reference evidence="1" key="1">
    <citation type="submission" date="2023-01" db="EMBL/GenBank/DDBJ databases">
        <title>Biogeochemical cycle of methane in antarctic sediments.</title>
        <authorList>
            <person name="Roldan D.M."/>
            <person name="Menes R.J."/>
        </authorList>
    </citation>
    <scope>NUCLEOTIDE SEQUENCE [LARGE SCALE GENOMIC DNA]</scope>
    <source>
        <strain evidence="1">K-2018 MAG008</strain>
    </source>
</reference>
<gene>
    <name evidence="1" type="ORF">PSU93_11685</name>
</gene>
<dbReference type="Pfam" id="PF14076">
    <property type="entry name" value="DUF4258"/>
    <property type="match status" value="1"/>
</dbReference>
<name>A0AA43Q540_9GAMM</name>
<dbReference type="InterPro" id="IPR025354">
    <property type="entry name" value="DUF4258"/>
</dbReference>